<dbReference type="PROSITE" id="PS51068">
    <property type="entry name" value="FPG_CAT"/>
    <property type="match status" value="1"/>
</dbReference>
<proteinExistence type="inferred from homology"/>
<dbReference type="KEGG" id="paur:FGL86_03245"/>
<keyword evidence="3" id="KW-0479">Metal-binding</keyword>
<evidence type="ECO:0000256" key="10">
    <source>
        <dbReference type="ARBA" id="ARBA00023239"/>
    </source>
</evidence>
<evidence type="ECO:0000256" key="8">
    <source>
        <dbReference type="ARBA" id="ARBA00023125"/>
    </source>
</evidence>
<dbReference type="SMART" id="SM00898">
    <property type="entry name" value="Fapy_DNA_glyco"/>
    <property type="match status" value="1"/>
</dbReference>
<feature type="domain" description="FPG-type" evidence="14">
    <location>
        <begin position="238"/>
        <end position="272"/>
    </location>
</feature>
<evidence type="ECO:0000256" key="3">
    <source>
        <dbReference type="ARBA" id="ARBA00022723"/>
    </source>
</evidence>
<evidence type="ECO:0000313" key="17">
    <source>
        <dbReference type="Proteomes" id="UP000321272"/>
    </source>
</evidence>
<dbReference type="SUPFAM" id="SSF46946">
    <property type="entry name" value="S13-like H2TH domain"/>
    <property type="match status" value="1"/>
</dbReference>
<dbReference type="OrthoDB" id="5657047at2"/>
<accession>A0A5B8SSW6</accession>
<evidence type="ECO:0000259" key="14">
    <source>
        <dbReference type="PROSITE" id="PS51066"/>
    </source>
</evidence>
<dbReference type="Pfam" id="PF06831">
    <property type="entry name" value="H2TH"/>
    <property type="match status" value="1"/>
</dbReference>
<keyword evidence="5 13" id="KW-0863">Zinc-finger</keyword>
<keyword evidence="17" id="KW-1185">Reference proteome</keyword>
<keyword evidence="4" id="KW-0227">DNA damage</keyword>
<evidence type="ECO:0000256" key="11">
    <source>
        <dbReference type="ARBA" id="ARBA00023268"/>
    </source>
</evidence>
<evidence type="ECO:0000256" key="6">
    <source>
        <dbReference type="ARBA" id="ARBA00022801"/>
    </source>
</evidence>
<dbReference type="AlphaFoldDB" id="A0A5B8SSW6"/>
<reference evidence="16 17" key="1">
    <citation type="submission" date="2019-06" db="EMBL/GenBank/DDBJ databases">
        <title>Genome analyses of bacteria isolated from kimchi.</title>
        <authorList>
            <person name="Lee S."/>
            <person name="Ahn S."/>
            <person name="Roh S."/>
        </authorList>
    </citation>
    <scope>NUCLEOTIDE SEQUENCE [LARGE SCALE GENOMIC DNA]</scope>
    <source>
        <strain evidence="16 17">CBA4606</strain>
    </source>
</reference>
<keyword evidence="10 16" id="KW-0456">Lyase</keyword>
<protein>
    <recommendedName>
        <fullName evidence="2">DNA-(apurinic or apyrimidinic site) lyase</fullName>
        <ecNumber evidence="2">4.2.99.18</ecNumber>
    </recommendedName>
</protein>
<evidence type="ECO:0000256" key="1">
    <source>
        <dbReference type="ARBA" id="ARBA00009409"/>
    </source>
</evidence>
<evidence type="ECO:0000256" key="13">
    <source>
        <dbReference type="PROSITE-ProRule" id="PRU00391"/>
    </source>
</evidence>
<evidence type="ECO:0000256" key="2">
    <source>
        <dbReference type="ARBA" id="ARBA00012720"/>
    </source>
</evidence>
<evidence type="ECO:0000256" key="12">
    <source>
        <dbReference type="ARBA" id="ARBA00023295"/>
    </source>
</evidence>
<gene>
    <name evidence="16" type="ORF">FGL86_03245</name>
</gene>
<dbReference type="SUPFAM" id="SSF81624">
    <property type="entry name" value="N-terminal domain of MutM-like DNA repair proteins"/>
    <property type="match status" value="1"/>
</dbReference>
<dbReference type="Gene3D" id="1.10.8.50">
    <property type="match status" value="1"/>
</dbReference>
<keyword evidence="8" id="KW-0238">DNA-binding</keyword>
<sequence>MPEGPEIRREADRLAKVLVDERLEDVSFGLPRLVQYESRLAGCTVSAIDTRGKALLTRFDNGLTLYSHNQLYGRWYVCQRDGYPDTGRSLRVALHTATHSALLYSASDIEVLDEDELAQQPFLRRAGPDLLSEDLSAKAVAERLRGSRFRRRALQALYLDQSFIAGVGNYLRSEILFHARVAPGASPQKLDDTAIARLGRSTMIIGRRAYRTAGITNPPSRVRALKAQGYKRADYRFAVFAREDRPCYRCGSLIRRTTASSRRLYWCPVCQAP</sequence>
<dbReference type="GO" id="GO:0140078">
    <property type="term" value="F:class I DNA-(apurinic or apyrimidinic site) endonuclease activity"/>
    <property type="evidence" value="ECO:0007669"/>
    <property type="project" value="UniProtKB-EC"/>
</dbReference>
<evidence type="ECO:0000256" key="7">
    <source>
        <dbReference type="ARBA" id="ARBA00022833"/>
    </source>
</evidence>
<dbReference type="SUPFAM" id="SSF57716">
    <property type="entry name" value="Glucocorticoid receptor-like (DNA-binding domain)"/>
    <property type="match status" value="1"/>
</dbReference>
<evidence type="ECO:0000256" key="5">
    <source>
        <dbReference type="ARBA" id="ARBA00022771"/>
    </source>
</evidence>
<dbReference type="GO" id="GO:0008270">
    <property type="term" value="F:zinc ion binding"/>
    <property type="evidence" value="ECO:0007669"/>
    <property type="project" value="UniProtKB-KW"/>
</dbReference>
<dbReference type="InterPro" id="IPR010979">
    <property type="entry name" value="Ribosomal_uS13-like_H2TH"/>
</dbReference>
<evidence type="ECO:0000259" key="15">
    <source>
        <dbReference type="PROSITE" id="PS51068"/>
    </source>
</evidence>
<dbReference type="GO" id="GO:0006284">
    <property type="term" value="P:base-excision repair"/>
    <property type="evidence" value="ECO:0007669"/>
    <property type="project" value="InterPro"/>
</dbReference>
<dbReference type="PROSITE" id="PS51066">
    <property type="entry name" value="ZF_FPG_2"/>
    <property type="match status" value="1"/>
</dbReference>
<name>A0A5B8SSW6_9GAMM</name>
<keyword evidence="9" id="KW-0234">DNA repair</keyword>
<comment type="similarity">
    <text evidence="1">Belongs to the FPG family.</text>
</comment>
<keyword evidence="16" id="KW-0255">Endonuclease</keyword>
<dbReference type="InterPro" id="IPR012319">
    <property type="entry name" value="FPG_cat"/>
</dbReference>
<dbReference type="RefSeq" id="WP_147183251.1">
    <property type="nucleotide sequence ID" value="NZ_CP042382.1"/>
</dbReference>
<dbReference type="Proteomes" id="UP000321272">
    <property type="component" value="Chromosome"/>
</dbReference>
<dbReference type="NCBIfam" id="NF007763">
    <property type="entry name" value="PRK10445.1"/>
    <property type="match status" value="1"/>
</dbReference>
<dbReference type="EC" id="4.2.99.18" evidence="2"/>
<dbReference type="InterPro" id="IPR035937">
    <property type="entry name" value="FPG_N"/>
</dbReference>
<dbReference type="InterPro" id="IPR015886">
    <property type="entry name" value="H2TH_FPG"/>
</dbReference>
<dbReference type="GO" id="GO:0000703">
    <property type="term" value="F:oxidized pyrimidine nucleobase lesion DNA N-glycosylase activity"/>
    <property type="evidence" value="ECO:0007669"/>
    <property type="project" value="TreeGrafter"/>
</dbReference>
<keyword evidence="16" id="KW-0540">Nuclease</keyword>
<dbReference type="InterPro" id="IPR000214">
    <property type="entry name" value="Znf_DNA_glyclase/AP_lyase"/>
</dbReference>
<keyword evidence="11" id="KW-0511">Multifunctional enzyme</keyword>
<evidence type="ECO:0000313" key="16">
    <source>
        <dbReference type="EMBL" id="QEA38183.1"/>
    </source>
</evidence>
<keyword evidence="6" id="KW-0378">Hydrolase</keyword>
<dbReference type="Pfam" id="PF01149">
    <property type="entry name" value="Fapy_DNA_glyco"/>
    <property type="match status" value="1"/>
</dbReference>
<evidence type="ECO:0000256" key="9">
    <source>
        <dbReference type="ARBA" id="ARBA00023204"/>
    </source>
</evidence>
<evidence type="ECO:0000256" key="4">
    <source>
        <dbReference type="ARBA" id="ARBA00022763"/>
    </source>
</evidence>
<dbReference type="EMBL" id="CP042382">
    <property type="protein sequence ID" value="QEA38183.1"/>
    <property type="molecule type" value="Genomic_DNA"/>
</dbReference>
<dbReference type="GO" id="GO:0003684">
    <property type="term" value="F:damaged DNA binding"/>
    <property type="evidence" value="ECO:0007669"/>
    <property type="project" value="InterPro"/>
</dbReference>
<organism evidence="16 17">
    <name type="scientific">Pistricoccus aurantiacus</name>
    <dbReference type="NCBI Taxonomy" id="1883414"/>
    <lineage>
        <taxon>Bacteria</taxon>
        <taxon>Pseudomonadati</taxon>
        <taxon>Pseudomonadota</taxon>
        <taxon>Gammaproteobacteria</taxon>
        <taxon>Oceanospirillales</taxon>
        <taxon>Halomonadaceae</taxon>
        <taxon>Pistricoccus</taxon>
    </lineage>
</organism>
<feature type="domain" description="Formamidopyrimidine-DNA glycosylase catalytic" evidence="15">
    <location>
        <begin position="2"/>
        <end position="90"/>
    </location>
</feature>
<dbReference type="SMART" id="SM01232">
    <property type="entry name" value="H2TH"/>
    <property type="match status" value="1"/>
</dbReference>
<dbReference type="PANTHER" id="PTHR42697">
    <property type="entry name" value="ENDONUCLEASE 8"/>
    <property type="match status" value="1"/>
</dbReference>
<keyword evidence="12" id="KW-0326">Glycosidase</keyword>
<dbReference type="Gene3D" id="3.20.190.10">
    <property type="entry name" value="MutM-like, N-terminal"/>
    <property type="match status" value="1"/>
</dbReference>
<dbReference type="PANTHER" id="PTHR42697:SF1">
    <property type="entry name" value="ENDONUCLEASE 8"/>
    <property type="match status" value="1"/>
</dbReference>
<keyword evidence="7" id="KW-0862">Zinc</keyword>